<reference evidence="2 3" key="1">
    <citation type="journal article" date="2018" name="Front. Plant Sci.">
        <title>Red Clover (Trifolium pratense) and Zigzag Clover (T. medium) - A Picture of Genomic Similarities and Differences.</title>
        <authorList>
            <person name="Dluhosova J."/>
            <person name="Istvanek J."/>
            <person name="Nedelnik J."/>
            <person name="Repkova J."/>
        </authorList>
    </citation>
    <scope>NUCLEOTIDE SEQUENCE [LARGE SCALE GENOMIC DNA]</scope>
    <source>
        <strain evidence="3">cv. 10/8</strain>
        <tissue evidence="2">Leaf</tissue>
    </source>
</reference>
<accession>A0A392QTC0</accession>
<name>A0A392QTC0_9FABA</name>
<dbReference type="AlphaFoldDB" id="A0A392QTC0"/>
<evidence type="ECO:0000313" key="3">
    <source>
        <dbReference type="Proteomes" id="UP000265520"/>
    </source>
</evidence>
<feature type="region of interest" description="Disordered" evidence="1">
    <location>
        <begin position="48"/>
        <end position="81"/>
    </location>
</feature>
<evidence type="ECO:0000256" key="1">
    <source>
        <dbReference type="SAM" id="MobiDB-lite"/>
    </source>
</evidence>
<sequence length="81" mass="9291">MPEQQHDSHDSSDDDFHVDATIVVQNDIHLIRQAWADTVEQEQPFTQYISKQQKKKNSRMARSAGQPYQTRSKGAPPQLSL</sequence>
<protein>
    <submittedName>
        <fullName evidence="2">Uncharacterized protein</fullName>
    </submittedName>
</protein>
<keyword evidence="3" id="KW-1185">Reference proteome</keyword>
<dbReference type="EMBL" id="LXQA010153566">
    <property type="protein sequence ID" value="MCI26485.1"/>
    <property type="molecule type" value="Genomic_DNA"/>
</dbReference>
<comment type="caution">
    <text evidence="2">The sequence shown here is derived from an EMBL/GenBank/DDBJ whole genome shotgun (WGS) entry which is preliminary data.</text>
</comment>
<dbReference type="Proteomes" id="UP000265520">
    <property type="component" value="Unassembled WGS sequence"/>
</dbReference>
<evidence type="ECO:0000313" key="2">
    <source>
        <dbReference type="EMBL" id="MCI26485.1"/>
    </source>
</evidence>
<proteinExistence type="predicted"/>
<organism evidence="2 3">
    <name type="scientific">Trifolium medium</name>
    <dbReference type="NCBI Taxonomy" id="97028"/>
    <lineage>
        <taxon>Eukaryota</taxon>
        <taxon>Viridiplantae</taxon>
        <taxon>Streptophyta</taxon>
        <taxon>Embryophyta</taxon>
        <taxon>Tracheophyta</taxon>
        <taxon>Spermatophyta</taxon>
        <taxon>Magnoliopsida</taxon>
        <taxon>eudicotyledons</taxon>
        <taxon>Gunneridae</taxon>
        <taxon>Pentapetalae</taxon>
        <taxon>rosids</taxon>
        <taxon>fabids</taxon>
        <taxon>Fabales</taxon>
        <taxon>Fabaceae</taxon>
        <taxon>Papilionoideae</taxon>
        <taxon>50 kb inversion clade</taxon>
        <taxon>NPAAA clade</taxon>
        <taxon>Hologalegina</taxon>
        <taxon>IRL clade</taxon>
        <taxon>Trifolieae</taxon>
        <taxon>Trifolium</taxon>
    </lineage>
</organism>